<dbReference type="RefSeq" id="WP_217748230.1">
    <property type="nucleotide sequence ID" value="NZ_JAHOEB010000092.1"/>
</dbReference>
<dbReference type="EMBL" id="JAHOEF010000091">
    <property type="protein sequence ID" value="MBV3383570.1"/>
    <property type="molecule type" value="Genomic_DNA"/>
</dbReference>
<organism evidence="2 4">
    <name type="scientific">Catenibacterium mitsuokai</name>
    <dbReference type="NCBI Taxonomy" id="100886"/>
    <lineage>
        <taxon>Bacteria</taxon>
        <taxon>Bacillati</taxon>
        <taxon>Bacillota</taxon>
        <taxon>Erysipelotrichia</taxon>
        <taxon>Erysipelotrichales</taxon>
        <taxon>Coprobacillaceae</taxon>
        <taxon>Catenibacterium</taxon>
    </lineage>
</organism>
<keyword evidence="5" id="KW-1185">Reference proteome</keyword>
<reference evidence="2 5" key="1">
    <citation type="submission" date="2021-06" db="EMBL/GenBank/DDBJ databases">
        <title>Collection of gut derived symbiotic bacterial strains cultured from healthy donors.</title>
        <authorList>
            <person name="Lin H."/>
            <person name="Littmann E."/>
            <person name="Pamer E.G."/>
        </authorList>
    </citation>
    <scope>NUCLEOTIDE SEQUENCE</scope>
    <source>
        <strain evidence="3 5">MSK.21.70</strain>
        <strain evidence="2">MSK.21.82</strain>
    </source>
</reference>
<evidence type="ECO:0000313" key="2">
    <source>
        <dbReference type="EMBL" id="MBV3383570.1"/>
    </source>
</evidence>
<accession>A0AAW4MTA4</accession>
<keyword evidence="1" id="KW-1133">Transmembrane helix</keyword>
<evidence type="ECO:0000313" key="3">
    <source>
        <dbReference type="EMBL" id="MBV3393590.1"/>
    </source>
</evidence>
<evidence type="ECO:0000256" key="1">
    <source>
        <dbReference type="SAM" id="Phobius"/>
    </source>
</evidence>
<dbReference type="InterPro" id="IPR025962">
    <property type="entry name" value="SdpI/YhfL"/>
</dbReference>
<dbReference type="Proteomes" id="UP001197492">
    <property type="component" value="Unassembled WGS sequence"/>
</dbReference>
<evidence type="ECO:0000313" key="4">
    <source>
        <dbReference type="Proteomes" id="UP001196408"/>
    </source>
</evidence>
<proteinExistence type="predicted"/>
<evidence type="ECO:0000313" key="5">
    <source>
        <dbReference type="Proteomes" id="UP001197492"/>
    </source>
</evidence>
<dbReference type="Pfam" id="PF13630">
    <property type="entry name" value="SdpI"/>
    <property type="match status" value="1"/>
</dbReference>
<feature type="transmembrane region" description="Helical" evidence="1">
    <location>
        <begin position="135"/>
        <end position="155"/>
    </location>
</feature>
<feature type="transmembrane region" description="Helical" evidence="1">
    <location>
        <begin position="49"/>
        <end position="73"/>
    </location>
</feature>
<comment type="caution">
    <text evidence="2">The sequence shown here is derived from an EMBL/GenBank/DDBJ whole genome shotgun (WGS) entry which is preliminary data.</text>
</comment>
<name>A0AAW4MTA4_9FIRM</name>
<feature type="transmembrane region" description="Helical" evidence="1">
    <location>
        <begin position="108"/>
        <end position="128"/>
    </location>
</feature>
<sequence>MVELFEKHVKTLGKHIRNALKEELNRSVVASFATTASINDIRQMQKEVCLMYVLFLCNLLIPVVVIVTGIIMWKHYPKNINGLVGYRTTLSMKNMDTWRFANEHCGRLWYKMGLFMLVFSVLVSVLLLRTNDNTYSMISLIFVLLQCIILIVSIIPTELALKKMFYEDGTRK</sequence>
<gene>
    <name evidence="2" type="ORF">KSV97_10195</name>
    <name evidence="3" type="ORF">KSW06_10110</name>
</gene>
<protein>
    <submittedName>
        <fullName evidence="2">SdpI family protein</fullName>
    </submittedName>
</protein>
<dbReference type="AlphaFoldDB" id="A0AAW4MTA4"/>
<keyword evidence="1" id="KW-0472">Membrane</keyword>
<keyword evidence="1" id="KW-0812">Transmembrane</keyword>
<dbReference type="Proteomes" id="UP001196408">
    <property type="component" value="Unassembled WGS sequence"/>
</dbReference>
<dbReference type="GeneID" id="301324278"/>
<dbReference type="EMBL" id="JAHOEL010000090">
    <property type="protein sequence ID" value="MBV3393590.1"/>
    <property type="molecule type" value="Genomic_DNA"/>
</dbReference>